<dbReference type="GO" id="GO:0005737">
    <property type="term" value="C:cytoplasm"/>
    <property type="evidence" value="ECO:0007669"/>
    <property type="project" value="TreeGrafter"/>
</dbReference>
<evidence type="ECO:0000256" key="8">
    <source>
        <dbReference type="ARBA" id="ARBA00022679"/>
    </source>
</evidence>
<dbReference type="InterPro" id="IPR036068">
    <property type="entry name" value="Nicotinate_pribotase-like_C"/>
</dbReference>
<comment type="pathway">
    <text evidence="2">Cofactor biosynthesis; NAD(+) biosynthesis; nicotinate D-ribonucleotide from quinolinate: step 1/1.</text>
</comment>
<dbReference type="PANTHER" id="PTHR32179:SF3">
    <property type="entry name" value="NICOTINATE-NUCLEOTIDE PYROPHOSPHORYLASE [CARBOXYLATING]"/>
    <property type="match status" value="1"/>
</dbReference>
<evidence type="ECO:0000256" key="9">
    <source>
        <dbReference type="ARBA" id="ARBA00033102"/>
    </source>
</evidence>
<dbReference type="NCBIfam" id="TIGR00078">
    <property type="entry name" value="nadC"/>
    <property type="match status" value="1"/>
</dbReference>
<dbReference type="GO" id="GO:0034213">
    <property type="term" value="P:quinolinate catabolic process"/>
    <property type="evidence" value="ECO:0007669"/>
    <property type="project" value="TreeGrafter"/>
</dbReference>
<dbReference type="OrthoDB" id="9782546at2"/>
<comment type="function">
    <text evidence="1">Involved in the catabolism of quinolinic acid (QA).</text>
</comment>
<comment type="subunit">
    <text evidence="4">Hexamer formed by 3 homodimers.</text>
</comment>
<evidence type="ECO:0000313" key="15">
    <source>
        <dbReference type="EMBL" id="SDP47390.1"/>
    </source>
</evidence>
<keyword evidence="6" id="KW-0662">Pyridine nucleotide biosynthesis</keyword>
<dbReference type="AlphaFoldDB" id="A0A1H0T0Y6"/>
<evidence type="ECO:0000256" key="2">
    <source>
        <dbReference type="ARBA" id="ARBA00004893"/>
    </source>
</evidence>
<feature type="domain" description="Quinolinate phosphoribosyl transferase N-terminal" evidence="14">
    <location>
        <begin position="22"/>
        <end position="108"/>
    </location>
</feature>
<dbReference type="UniPathway" id="UPA00253">
    <property type="reaction ID" value="UER00331"/>
</dbReference>
<evidence type="ECO:0000256" key="7">
    <source>
        <dbReference type="ARBA" id="ARBA00022676"/>
    </source>
</evidence>
<evidence type="ECO:0000256" key="11">
    <source>
        <dbReference type="ARBA" id="ARBA00069173"/>
    </source>
</evidence>
<dbReference type="PIRSF" id="PIRSF006250">
    <property type="entry name" value="NadC_ModD"/>
    <property type="match status" value="1"/>
</dbReference>
<dbReference type="FunFam" id="3.90.1170.20:FF:000001">
    <property type="entry name" value="Nicotinate-nucleotide diphosphorylase (Carboxylating)"/>
    <property type="match status" value="1"/>
</dbReference>
<dbReference type="PANTHER" id="PTHR32179">
    <property type="entry name" value="NICOTINATE-NUCLEOTIDE PYROPHOSPHORYLASE [CARBOXYLATING]"/>
    <property type="match status" value="1"/>
</dbReference>
<keyword evidence="7 12" id="KW-0328">Glycosyltransferase</keyword>
<feature type="domain" description="Quinolinate phosphoribosyl transferase C-terminal" evidence="13">
    <location>
        <begin position="110"/>
        <end position="265"/>
    </location>
</feature>
<dbReference type="RefSeq" id="WP_092224040.1">
    <property type="nucleotide sequence ID" value="NZ_FNJI01000021.1"/>
</dbReference>
<gene>
    <name evidence="15" type="ORF">SAMN05660330_02885</name>
</gene>
<name>A0A1H0T0Y6_9BACT</name>
<dbReference type="SUPFAM" id="SSF51690">
    <property type="entry name" value="Nicotinate/Quinolinate PRTase C-terminal domain-like"/>
    <property type="match status" value="1"/>
</dbReference>
<evidence type="ECO:0000256" key="10">
    <source>
        <dbReference type="ARBA" id="ARBA00047445"/>
    </source>
</evidence>
<dbReference type="CDD" id="cd01572">
    <property type="entry name" value="QPRTase"/>
    <property type="match status" value="1"/>
</dbReference>
<dbReference type="InterPro" id="IPR022412">
    <property type="entry name" value="Quinolinate_PRibosylTrfase_N"/>
</dbReference>
<dbReference type="InterPro" id="IPR004393">
    <property type="entry name" value="NadC"/>
</dbReference>
<evidence type="ECO:0000256" key="4">
    <source>
        <dbReference type="ARBA" id="ARBA00011218"/>
    </source>
</evidence>
<dbReference type="EMBL" id="FNJI01000021">
    <property type="protein sequence ID" value="SDP47390.1"/>
    <property type="molecule type" value="Genomic_DNA"/>
</dbReference>
<evidence type="ECO:0000256" key="6">
    <source>
        <dbReference type="ARBA" id="ARBA00022642"/>
    </source>
</evidence>
<reference evidence="15 16" key="1">
    <citation type="submission" date="2016-10" db="EMBL/GenBank/DDBJ databases">
        <authorList>
            <person name="de Groot N.N."/>
        </authorList>
    </citation>
    <scope>NUCLEOTIDE SEQUENCE [LARGE SCALE GENOMIC DNA]</scope>
    <source>
        <strain evidence="15 16">DSM 12130</strain>
    </source>
</reference>
<evidence type="ECO:0000313" key="16">
    <source>
        <dbReference type="Proteomes" id="UP000199073"/>
    </source>
</evidence>
<evidence type="ECO:0000256" key="12">
    <source>
        <dbReference type="PIRNR" id="PIRNR006250"/>
    </source>
</evidence>
<evidence type="ECO:0000256" key="1">
    <source>
        <dbReference type="ARBA" id="ARBA00003237"/>
    </source>
</evidence>
<dbReference type="Pfam" id="PF02749">
    <property type="entry name" value="QRPTase_N"/>
    <property type="match status" value="1"/>
</dbReference>
<dbReference type="STRING" id="91360.SAMN05660330_02885"/>
<organism evidence="15 16">
    <name type="scientific">Desulforhopalus singaporensis</name>
    <dbReference type="NCBI Taxonomy" id="91360"/>
    <lineage>
        <taxon>Bacteria</taxon>
        <taxon>Pseudomonadati</taxon>
        <taxon>Thermodesulfobacteriota</taxon>
        <taxon>Desulfobulbia</taxon>
        <taxon>Desulfobulbales</taxon>
        <taxon>Desulfocapsaceae</taxon>
        <taxon>Desulforhopalus</taxon>
    </lineage>
</organism>
<dbReference type="SUPFAM" id="SSF54675">
    <property type="entry name" value="Nicotinate/Quinolinate PRTase N-terminal domain-like"/>
    <property type="match status" value="1"/>
</dbReference>
<dbReference type="GO" id="GO:0004514">
    <property type="term" value="F:nicotinate-nucleotide diphosphorylase (carboxylating) activity"/>
    <property type="evidence" value="ECO:0007669"/>
    <property type="project" value="UniProtKB-EC"/>
</dbReference>
<sequence>MDKNYLHRMISEFLVEDVGRGDQTSESIFSEHDMGSARLVAQNSFTVAGAEAVAAEVFKVQNPQVIAVDGVADGTVAMPGTILLTVNGPVVDLLKAERVALNLLQRLSGIATVTAQFIEKTKVYPVRITDTRKTTPGLRLLEKYAVRVGGGYNHRFDLSDGVLINNNHIAACGSITRAVEMVRLRIPHTIKIEVQTESMAQVEESLACGVDIVLLENMSPEMMTQSVRLINGRALVEASGGITLENVEAVAMSGVDIISAGALTHPGFGCNIVMDWSF</sequence>
<comment type="catalytic activity">
    <reaction evidence="10">
        <text>nicotinate beta-D-ribonucleotide + CO2 + diphosphate = quinolinate + 5-phospho-alpha-D-ribose 1-diphosphate + 2 H(+)</text>
        <dbReference type="Rhea" id="RHEA:12733"/>
        <dbReference type="ChEBI" id="CHEBI:15378"/>
        <dbReference type="ChEBI" id="CHEBI:16526"/>
        <dbReference type="ChEBI" id="CHEBI:29959"/>
        <dbReference type="ChEBI" id="CHEBI:33019"/>
        <dbReference type="ChEBI" id="CHEBI:57502"/>
        <dbReference type="ChEBI" id="CHEBI:58017"/>
        <dbReference type="EC" id="2.4.2.19"/>
    </reaction>
</comment>
<dbReference type="Pfam" id="PF01729">
    <property type="entry name" value="QRPTase_C"/>
    <property type="match status" value="1"/>
</dbReference>
<dbReference type="InterPro" id="IPR037128">
    <property type="entry name" value="Quinolinate_PRibosylTase_N_sf"/>
</dbReference>
<evidence type="ECO:0000259" key="13">
    <source>
        <dbReference type="Pfam" id="PF01729"/>
    </source>
</evidence>
<dbReference type="Proteomes" id="UP000199073">
    <property type="component" value="Unassembled WGS sequence"/>
</dbReference>
<accession>A0A1H0T0Y6</accession>
<dbReference type="InterPro" id="IPR002638">
    <property type="entry name" value="Quinolinate_PRibosylTrfase_C"/>
</dbReference>
<comment type="similarity">
    <text evidence="3 12">Belongs to the NadC/ModD family.</text>
</comment>
<keyword evidence="8 12" id="KW-0808">Transferase</keyword>
<dbReference type="Gene3D" id="3.20.20.70">
    <property type="entry name" value="Aldolase class I"/>
    <property type="match status" value="1"/>
</dbReference>
<proteinExistence type="inferred from homology"/>
<dbReference type="FunFam" id="3.20.20.70:FF:000030">
    <property type="entry name" value="Nicotinate-nucleotide pyrophosphorylase, carboxylating"/>
    <property type="match status" value="1"/>
</dbReference>
<dbReference type="GO" id="GO:0009435">
    <property type="term" value="P:NAD+ biosynthetic process"/>
    <property type="evidence" value="ECO:0007669"/>
    <property type="project" value="UniProtKB-UniPathway"/>
</dbReference>
<keyword evidence="16" id="KW-1185">Reference proteome</keyword>
<evidence type="ECO:0000259" key="14">
    <source>
        <dbReference type="Pfam" id="PF02749"/>
    </source>
</evidence>
<dbReference type="Gene3D" id="3.90.1170.20">
    <property type="entry name" value="Quinolinate phosphoribosyl transferase, N-terminal domain"/>
    <property type="match status" value="1"/>
</dbReference>
<protein>
    <recommendedName>
        <fullName evidence="11">Probable nicotinate-nucleotide pyrophosphorylase [carboxylating]</fullName>
        <ecNumber evidence="5">2.4.2.19</ecNumber>
    </recommendedName>
    <alternativeName>
        <fullName evidence="9">Quinolinate phosphoribosyltransferase [decarboxylating]</fullName>
    </alternativeName>
</protein>
<dbReference type="InterPro" id="IPR027277">
    <property type="entry name" value="NadC/ModD"/>
</dbReference>
<dbReference type="EC" id="2.4.2.19" evidence="5"/>
<dbReference type="InterPro" id="IPR013785">
    <property type="entry name" value="Aldolase_TIM"/>
</dbReference>
<evidence type="ECO:0000256" key="3">
    <source>
        <dbReference type="ARBA" id="ARBA00009400"/>
    </source>
</evidence>
<evidence type="ECO:0000256" key="5">
    <source>
        <dbReference type="ARBA" id="ARBA00011944"/>
    </source>
</evidence>